<dbReference type="GO" id="GO:0005886">
    <property type="term" value="C:plasma membrane"/>
    <property type="evidence" value="ECO:0007669"/>
    <property type="project" value="UniProtKB-ARBA"/>
</dbReference>
<sequence>MNNIALGSYLPLNSIIHRLDPRAKICAMLLMMIAIFLPAGYLGYVVLGICIICVSMLAKLKLSFLWRAMKPMLFMLTFLLIINLLVVREGSILFTIGSFAIYSGAVSQTLYIVVRLALMIMITTILTATTKPLELTLAIEDLLKPFQVIHVPAHEIAMMISIALRFIPTLIEETQRIMKAQASRGVDMENGKLMEKVRAILSLIVPLFVSAFQRAEDLAYAMEARGYIPNRPRSRYKQLKMSGKDYLLLAGTMLILAATVVLVIYG</sequence>
<feature type="transmembrane region" description="Helical" evidence="5">
    <location>
        <begin position="246"/>
        <end position="265"/>
    </location>
</feature>
<keyword evidence="3 5" id="KW-1133">Transmembrane helix</keyword>
<dbReference type="InterPro" id="IPR003339">
    <property type="entry name" value="ABC/ECF_trnsptr_transmembrane"/>
</dbReference>
<dbReference type="Proteomes" id="UP000284868">
    <property type="component" value="Unassembled WGS sequence"/>
</dbReference>
<reference evidence="6" key="2">
    <citation type="submission" date="2021-02" db="EMBL/GenBank/DDBJ databases">
        <title>Infant gut strain persistence is associated with maternal origin, phylogeny, and functional potential including surface adhesion and iron acquisition.</title>
        <authorList>
            <person name="Lou Y.C."/>
        </authorList>
    </citation>
    <scope>NUCLEOTIDE SEQUENCE</scope>
    <source>
        <strain evidence="6">L3_108_103G1_dasL3_108_103G1_concoct_2</strain>
    </source>
</reference>
<keyword evidence="8" id="KW-1185">Reference proteome</keyword>
<feature type="transmembrane region" description="Helical" evidence="5">
    <location>
        <begin position="64"/>
        <end position="87"/>
    </location>
</feature>
<dbReference type="Pfam" id="PF02361">
    <property type="entry name" value="CbiQ"/>
    <property type="match status" value="1"/>
</dbReference>
<dbReference type="PANTHER" id="PTHR33514">
    <property type="entry name" value="PROTEIN ABCI12, CHLOROPLASTIC"/>
    <property type="match status" value="1"/>
</dbReference>
<proteinExistence type="predicted"/>
<dbReference type="RefSeq" id="WP_004798212.1">
    <property type="nucleotide sequence ID" value="NZ_CABKNA010000006.1"/>
</dbReference>
<evidence type="ECO:0000313" key="7">
    <source>
        <dbReference type="EMBL" id="RHM14449.1"/>
    </source>
</evidence>
<keyword evidence="4 5" id="KW-0472">Membrane</keyword>
<dbReference type="Proteomes" id="UP000753219">
    <property type="component" value="Unassembled WGS sequence"/>
</dbReference>
<dbReference type="PANTHER" id="PTHR33514:SF13">
    <property type="entry name" value="PROTEIN ABCI12, CHLOROPLASTIC"/>
    <property type="match status" value="1"/>
</dbReference>
<organism evidence="7 8">
    <name type="scientific">Amedibacillus dolichus</name>
    <dbReference type="NCBI Taxonomy" id="31971"/>
    <lineage>
        <taxon>Bacteria</taxon>
        <taxon>Bacillati</taxon>
        <taxon>Bacillota</taxon>
        <taxon>Erysipelotrichia</taxon>
        <taxon>Erysipelotrichales</taxon>
        <taxon>Erysipelotrichaceae</taxon>
        <taxon>Amedibacillus</taxon>
    </lineage>
</organism>
<evidence type="ECO:0000256" key="2">
    <source>
        <dbReference type="ARBA" id="ARBA00022692"/>
    </source>
</evidence>
<evidence type="ECO:0000256" key="4">
    <source>
        <dbReference type="ARBA" id="ARBA00023136"/>
    </source>
</evidence>
<keyword evidence="2 5" id="KW-0812">Transmembrane</keyword>
<comment type="caution">
    <text evidence="7">The sequence shown here is derived from an EMBL/GenBank/DDBJ whole genome shotgun (WGS) entry which is preliminary data.</text>
</comment>
<accession>A0A415PP22</accession>
<evidence type="ECO:0000256" key="1">
    <source>
        <dbReference type="ARBA" id="ARBA00004141"/>
    </source>
</evidence>
<dbReference type="CDD" id="cd16914">
    <property type="entry name" value="EcfT"/>
    <property type="match status" value="1"/>
</dbReference>
<name>A0A415PP22_9FIRM</name>
<protein>
    <submittedName>
        <fullName evidence="7">Energy-coupling factor transporter transmembrane protein EcfT</fullName>
    </submittedName>
</protein>
<dbReference type="AlphaFoldDB" id="A0A415PP22"/>
<dbReference type="GeneID" id="92792848"/>
<feature type="transmembrane region" description="Helical" evidence="5">
    <location>
        <begin position="99"/>
        <end position="126"/>
    </location>
</feature>
<dbReference type="OrthoDB" id="8075495at2"/>
<comment type="subcellular location">
    <subcellularLocation>
        <location evidence="1">Membrane</location>
        <topology evidence="1">Multi-pass membrane protein</topology>
    </subcellularLocation>
</comment>
<dbReference type="EMBL" id="QRPK01000008">
    <property type="protein sequence ID" value="RHM14449.1"/>
    <property type="molecule type" value="Genomic_DNA"/>
</dbReference>
<evidence type="ECO:0000313" key="6">
    <source>
        <dbReference type="EMBL" id="MBS4883905.1"/>
    </source>
</evidence>
<reference evidence="7 8" key="1">
    <citation type="submission" date="2018-08" db="EMBL/GenBank/DDBJ databases">
        <title>A genome reference for cultivated species of the human gut microbiota.</title>
        <authorList>
            <person name="Zou Y."/>
            <person name="Xue W."/>
            <person name="Luo G."/>
        </authorList>
    </citation>
    <scope>NUCLEOTIDE SEQUENCE [LARGE SCALE GENOMIC DNA]</scope>
    <source>
        <strain evidence="7 8">AF35-6BH</strain>
    </source>
</reference>
<evidence type="ECO:0000256" key="5">
    <source>
        <dbReference type="SAM" id="Phobius"/>
    </source>
</evidence>
<gene>
    <name evidence="7" type="ORF">DWZ83_02770</name>
    <name evidence="6" type="ORF">KHZ85_03990</name>
</gene>
<evidence type="ECO:0000256" key="3">
    <source>
        <dbReference type="ARBA" id="ARBA00022989"/>
    </source>
</evidence>
<evidence type="ECO:0000313" key="8">
    <source>
        <dbReference type="Proteomes" id="UP000284868"/>
    </source>
</evidence>
<dbReference type="EMBL" id="JAGZMZ010000007">
    <property type="protein sequence ID" value="MBS4883905.1"/>
    <property type="molecule type" value="Genomic_DNA"/>
</dbReference>
<feature type="transmembrane region" description="Helical" evidence="5">
    <location>
        <begin position="25"/>
        <end position="58"/>
    </location>
</feature>